<dbReference type="NCBIfam" id="TIGR04131">
    <property type="entry name" value="Bac_Flav_CTERM"/>
    <property type="match status" value="1"/>
</dbReference>
<proteinExistence type="predicted"/>
<evidence type="ECO:0000313" key="1">
    <source>
        <dbReference type="EMBL" id="MFD0982963.1"/>
    </source>
</evidence>
<dbReference type="Pfam" id="PF13585">
    <property type="entry name" value="CHU_C"/>
    <property type="match status" value="1"/>
</dbReference>
<dbReference type="InterPro" id="IPR026341">
    <property type="entry name" value="T9SS_type_B"/>
</dbReference>
<keyword evidence="2" id="KW-1185">Reference proteome</keyword>
<organism evidence="1 2">
    <name type="scientific">Flavobacterium myungsuense</name>
    <dbReference type="NCBI Taxonomy" id="651823"/>
    <lineage>
        <taxon>Bacteria</taxon>
        <taxon>Pseudomonadati</taxon>
        <taxon>Bacteroidota</taxon>
        <taxon>Flavobacteriia</taxon>
        <taxon>Flavobacteriales</taxon>
        <taxon>Flavobacteriaceae</taxon>
        <taxon>Flavobacterium</taxon>
    </lineage>
</organism>
<gene>
    <name evidence="1" type="ORF">ACFQ0S_00600</name>
</gene>
<evidence type="ECO:0000313" key="2">
    <source>
        <dbReference type="Proteomes" id="UP001597051"/>
    </source>
</evidence>
<dbReference type="EMBL" id="JBHTIZ010000005">
    <property type="protein sequence ID" value="MFD0982963.1"/>
    <property type="molecule type" value="Genomic_DNA"/>
</dbReference>
<comment type="caution">
    <text evidence="1">The sequence shown here is derived from an EMBL/GenBank/DDBJ whole genome shotgun (WGS) entry which is preliminary data.</text>
</comment>
<dbReference type="InterPro" id="IPR049804">
    <property type="entry name" value="Choice_anch_L"/>
</dbReference>
<sequence length="762" mass="84000">MGFFRNIFFIFIFSCISTTTFGQYITVTDNFTAQDLVENRLINSPCANVSNFSVSGGNFGSQQSFGYFTANGSNFPFADGVVLSTGKAVSASGPNNSILSDGDTSWSGDDDLENALGVSNSINATVLEFDFISLSNKISFDYIFSSEQYLTDPRSNQCNFTDGFAFLLKEVGSTNAYQNLALIPNTTIPVRVNTVRGLGTICPEANESYFGGFNGNEHPTNFNGQTTIMQAQATVIPGKLYHIKLVVADQGNNLYDSAIFLGGGSFKFEKDLGPDQLIVTNNPVCQNNTFPLDATEPGTNSYKWFKNDVDTGITSPTYTVADAGIYRVEVSLGATICKSIGEITIEFSPLPSLTNTTIVQCDENKDGSGLFNLSKVTKIITNNDSNLSNIVYYEEITDAQNQDASKAISNPNTYESIPKTIYASVKNTFGCANVATIDLKLSNNSVPKSRDLESCDLDGKIDGFYGFDLNNATPIVLAGLPSGLVVEYYETLNDAQLENNVLPNTYKNTIRYEMRIYARIVNGSDCYGIIALDLFVNSFEDLPDEKVQLCELTSKKLEVDKKYIGFDWSNGSKDFFTEVTTPGIYTVTITDKNTCVANKKFIVEGSGKATITNINTNDFQEINSATIEFSGSGNYEFSLDRLLYKDSPVFENLSPGIYTAWVKDKNGCGITSKKFYVLNYPRYFTPNGDGINDSWFIKNINVFPKSEISIFDRYGKLLYQFSGINKGWDGKFNSVDLPSSDYWFVINIGNIKIIKGHFTLKR</sequence>
<dbReference type="NCBIfam" id="NF038133">
    <property type="entry name" value="choice_anch_L"/>
    <property type="match status" value="1"/>
</dbReference>
<reference evidence="2" key="1">
    <citation type="journal article" date="2019" name="Int. J. Syst. Evol. Microbiol.">
        <title>The Global Catalogue of Microorganisms (GCM) 10K type strain sequencing project: providing services to taxonomists for standard genome sequencing and annotation.</title>
        <authorList>
            <consortium name="The Broad Institute Genomics Platform"/>
            <consortium name="The Broad Institute Genome Sequencing Center for Infectious Disease"/>
            <person name="Wu L."/>
            <person name="Ma J."/>
        </authorList>
    </citation>
    <scope>NUCLEOTIDE SEQUENCE [LARGE SCALE GENOMIC DNA]</scope>
    <source>
        <strain evidence="2">CECT 7649</strain>
    </source>
</reference>
<dbReference type="Proteomes" id="UP001597051">
    <property type="component" value="Unassembled WGS sequence"/>
</dbReference>
<name>A0ABW3IYS4_9FLAO</name>
<protein>
    <submittedName>
        <fullName evidence="1">Choice-of-anchor L domain-containing protein</fullName>
    </submittedName>
</protein>
<dbReference type="RefSeq" id="WP_379755577.1">
    <property type="nucleotide sequence ID" value="NZ_JBHSYB010000020.1"/>
</dbReference>
<accession>A0ABW3IYS4</accession>